<sequence length="65" mass="6744">MTKNVGGIDRTLRIVIGLALIAAAATGTVGLWGYIGLVPLATGLMGWCPPYAMFGFNTCSVKKAD</sequence>
<feature type="domain" description="Inner membrane protein YgaP-like transmembrane" evidence="2">
    <location>
        <begin position="1"/>
        <end position="61"/>
    </location>
</feature>
<protein>
    <submittedName>
        <fullName evidence="3">DUF2892 domain-containing protein</fullName>
    </submittedName>
</protein>
<evidence type="ECO:0000259" key="2">
    <source>
        <dbReference type="Pfam" id="PF11127"/>
    </source>
</evidence>
<dbReference type="EMBL" id="JBHTCA010000005">
    <property type="protein sequence ID" value="MFC7409159.1"/>
    <property type="molecule type" value="Genomic_DNA"/>
</dbReference>
<keyword evidence="1" id="KW-1133">Transmembrane helix</keyword>
<comment type="caution">
    <text evidence="3">The sequence shown here is derived from an EMBL/GenBank/DDBJ whole genome shotgun (WGS) entry which is preliminary data.</text>
</comment>
<evidence type="ECO:0000313" key="3">
    <source>
        <dbReference type="EMBL" id="MFC7409159.1"/>
    </source>
</evidence>
<dbReference type="RefSeq" id="WP_382197678.1">
    <property type="nucleotide sequence ID" value="NZ_JBHTCA010000005.1"/>
</dbReference>
<name>A0ABW2QI89_9BURK</name>
<dbReference type="InterPro" id="IPR021309">
    <property type="entry name" value="YgaP-like_TM"/>
</dbReference>
<keyword evidence="1" id="KW-0812">Transmembrane</keyword>
<evidence type="ECO:0000256" key="1">
    <source>
        <dbReference type="SAM" id="Phobius"/>
    </source>
</evidence>
<dbReference type="Proteomes" id="UP001596501">
    <property type="component" value="Unassembled WGS sequence"/>
</dbReference>
<keyword evidence="1" id="KW-0472">Membrane</keyword>
<keyword evidence="4" id="KW-1185">Reference proteome</keyword>
<gene>
    <name evidence="3" type="ORF">ACFQPB_09830</name>
</gene>
<feature type="transmembrane region" description="Helical" evidence="1">
    <location>
        <begin position="12"/>
        <end position="35"/>
    </location>
</feature>
<proteinExistence type="predicted"/>
<evidence type="ECO:0000313" key="4">
    <source>
        <dbReference type="Proteomes" id="UP001596501"/>
    </source>
</evidence>
<organism evidence="3 4">
    <name type="scientific">Hydrogenophaga atypica</name>
    <dbReference type="NCBI Taxonomy" id="249409"/>
    <lineage>
        <taxon>Bacteria</taxon>
        <taxon>Pseudomonadati</taxon>
        <taxon>Pseudomonadota</taxon>
        <taxon>Betaproteobacteria</taxon>
        <taxon>Burkholderiales</taxon>
        <taxon>Comamonadaceae</taxon>
        <taxon>Hydrogenophaga</taxon>
    </lineage>
</organism>
<accession>A0ABW2QI89</accession>
<dbReference type="Pfam" id="PF11127">
    <property type="entry name" value="YgaP-like_TM"/>
    <property type="match status" value="1"/>
</dbReference>
<reference evidence="4" key="1">
    <citation type="journal article" date="2019" name="Int. J. Syst. Evol. Microbiol.">
        <title>The Global Catalogue of Microorganisms (GCM) 10K type strain sequencing project: providing services to taxonomists for standard genome sequencing and annotation.</title>
        <authorList>
            <consortium name="The Broad Institute Genomics Platform"/>
            <consortium name="The Broad Institute Genome Sequencing Center for Infectious Disease"/>
            <person name="Wu L."/>
            <person name="Ma J."/>
        </authorList>
    </citation>
    <scope>NUCLEOTIDE SEQUENCE [LARGE SCALE GENOMIC DNA]</scope>
    <source>
        <strain evidence="4">CGMCC 1.12371</strain>
    </source>
</reference>